<dbReference type="AlphaFoldDB" id="A0A1V4JE90"/>
<accession>A0A1V4JE90</accession>
<name>A0A1V4JE90_PATFA</name>
<organism evidence="2 3">
    <name type="scientific">Patagioenas fasciata monilis</name>
    <dbReference type="NCBI Taxonomy" id="372326"/>
    <lineage>
        <taxon>Eukaryota</taxon>
        <taxon>Metazoa</taxon>
        <taxon>Chordata</taxon>
        <taxon>Craniata</taxon>
        <taxon>Vertebrata</taxon>
        <taxon>Euteleostomi</taxon>
        <taxon>Archelosauria</taxon>
        <taxon>Archosauria</taxon>
        <taxon>Dinosauria</taxon>
        <taxon>Saurischia</taxon>
        <taxon>Theropoda</taxon>
        <taxon>Coelurosauria</taxon>
        <taxon>Aves</taxon>
        <taxon>Neognathae</taxon>
        <taxon>Neoaves</taxon>
        <taxon>Columbimorphae</taxon>
        <taxon>Columbiformes</taxon>
        <taxon>Columbidae</taxon>
        <taxon>Patagioenas</taxon>
    </lineage>
</organism>
<gene>
    <name evidence="2" type="ORF">AV530_019532</name>
</gene>
<proteinExistence type="predicted"/>
<dbReference type="EMBL" id="LSYS01007908">
    <property type="protein sequence ID" value="OPJ70374.1"/>
    <property type="molecule type" value="Genomic_DNA"/>
</dbReference>
<evidence type="ECO:0000313" key="3">
    <source>
        <dbReference type="Proteomes" id="UP000190648"/>
    </source>
</evidence>
<keyword evidence="3" id="KW-1185">Reference proteome</keyword>
<reference evidence="2 3" key="1">
    <citation type="submission" date="2016-02" db="EMBL/GenBank/DDBJ databases">
        <title>Band-tailed pigeon sequencing and assembly.</title>
        <authorList>
            <person name="Soares A.E."/>
            <person name="Novak B.J."/>
            <person name="Rice E.S."/>
            <person name="O'Connell B."/>
            <person name="Chang D."/>
            <person name="Weber S."/>
            <person name="Shapiro B."/>
        </authorList>
    </citation>
    <scope>NUCLEOTIDE SEQUENCE [LARGE SCALE GENOMIC DNA]</scope>
    <source>
        <strain evidence="2">BTP2013</strain>
        <tissue evidence="2">Blood</tissue>
    </source>
</reference>
<evidence type="ECO:0000256" key="1">
    <source>
        <dbReference type="SAM" id="MobiDB-lite"/>
    </source>
</evidence>
<protein>
    <submittedName>
        <fullName evidence="2">Uncharacterized protein</fullName>
    </submittedName>
</protein>
<sequence>MLRGGGGRWDRSGQRLRPSPWRDASPEQKRQGQRKETSHTEKVFPVYERKTEGCCVHPKSTGLAEEQGHIMLQLQHKVLNDLLQSDSGKAKNKTQFWHFGDKTKKENLNPGVYKRQTC</sequence>
<feature type="region of interest" description="Disordered" evidence="1">
    <location>
        <begin position="1"/>
        <end position="43"/>
    </location>
</feature>
<feature type="compositionally biased region" description="Basic and acidic residues" evidence="1">
    <location>
        <begin position="24"/>
        <end position="43"/>
    </location>
</feature>
<dbReference type="Proteomes" id="UP000190648">
    <property type="component" value="Unassembled WGS sequence"/>
</dbReference>
<evidence type="ECO:0000313" key="2">
    <source>
        <dbReference type="EMBL" id="OPJ70374.1"/>
    </source>
</evidence>
<comment type="caution">
    <text evidence="2">The sequence shown here is derived from an EMBL/GenBank/DDBJ whole genome shotgun (WGS) entry which is preliminary data.</text>
</comment>